<evidence type="ECO:0000313" key="3">
    <source>
        <dbReference type="EMBL" id="GER88029.1"/>
    </source>
</evidence>
<feature type="transmembrane region" description="Helical" evidence="2">
    <location>
        <begin position="103"/>
        <end position="124"/>
    </location>
</feature>
<dbReference type="EMBL" id="BKZW01000001">
    <property type="protein sequence ID" value="GER88029.1"/>
    <property type="molecule type" value="Genomic_DNA"/>
</dbReference>
<dbReference type="Proteomes" id="UP000326912">
    <property type="component" value="Unassembled WGS sequence"/>
</dbReference>
<evidence type="ECO:0000256" key="2">
    <source>
        <dbReference type="SAM" id="Phobius"/>
    </source>
</evidence>
<feature type="transmembrane region" description="Helical" evidence="2">
    <location>
        <begin position="75"/>
        <end position="97"/>
    </location>
</feature>
<evidence type="ECO:0000313" key="4">
    <source>
        <dbReference type="Proteomes" id="UP000326912"/>
    </source>
</evidence>
<feature type="region of interest" description="Disordered" evidence="1">
    <location>
        <begin position="1"/>
        <end position="42"/>
    </location>
</feature>
<feature type="compositionally biased region" description="Polar residues" evidence="1">
    <location>
        <begin position="26"/>
        <end position="42"/>
    </location>
</feature>
<protein>
    <recommendedName>
        <fullName evidence="5">Tetratricopeptide repeat protein</fullName>
    </recommendedName>
</protein>
<reference evidence="3 4" key="1">
    <citation type="submission" date="2019-10" db="EMBL/GenBank/DDBJ databases">
        <title>Dictyobacter vulcani sp. nov., within the class Ktedonobacteria, isolated from soil of volcanic Mt. Zao.</title>
        <authorList>
            <person name="Zheng Y."/>
            <person name="Wang C.M."/>
            <person name="Sakai Y."/>
            <person name="Abe K."/>
            <person name="Yokota A."/>
            <person name="Yabe S."/>
        </authorList>
    </citation>
    <scope>NUCLEOTIDE SEQUENCE [LARGE SCALE GENOMIC DNA]</scope>
    <source>
        <strain evidence="3 4">W12</strain>
    </source>
</reference>
<feature type="transmembrane region" description="Helical" evidence="2">
    <location>
        <begin position="145"/>
        <end position="162"/>
    </location>
</feature>
<feature type="compositionally biased region" description="Polar residues" evidence="1">
    <location>
        <begin position="1"/>
        <end position="12"/>
    </location>
</feature>
<dbReference type="InterPro" id="IPR011990">
    <property type="entry name" value="TPR-like_helical_dom_sf"/>
</dbReference>
<keyword evidence="2" id="KW-0812">Transmembrane</keyword>
<evidence type="ECO:0008006" key="5">
    <source>
        <dbReference type="Google" id="ProtNLM"/>
    </source>
</evidence>
<organism evidence="3 4">
    <name type="scientific">Dictyobacter vulcani</name>
    <dbReference type="NCBI Taxonomy" id="2607529"/>
    <lineage>
        <taxon>Bacteria</taxon>
        <taxon>Bacillati</taxon>
        <taxon>Chloroflexota</taxon>
        <taxon>Ktedonobacteria</taxon>
        <taxon>Ktedonobacterales</taxon>
        <taxon>Dictyobacteraceae</taxon>
        <taxon>Dictyobacter</taxon>
    </lineage>
</organism>
<dbReference type="Gene3D" id="1.25.40.10">
    <property type="entry name" value="Tetratricopeptide repeat domain"/>
    <property type="match status" value="2"/>
</dbReference>
<gene>
    <name evidence="3" type="ORF">KDW_21910</name>
</gene>
<sequence length="500" mass="54511">MQEAFTPQSFTSDDADAPTQKVPAIPTSQNDDTTPLAQNLASEQAMEHDTAAVYPPAATPPSSQPPRRIVRPLPLWAFILGIIVILAALGVVTFATGSDWSEGALYAGIVATSIAGVLTLLLIIRSLAGMAARSNPHRRRQYVSAILIILILFTSGGTGLFANDAMHGLQAHYLEGQKQWEGAIKEYKLAGEAGPNSSDIARTYVEWGEDLSQQKSYEKAVTTFDTVITEFSGAPNEINRAQQDETSTYITWGKQASQQHKYANAALYFKTALDLNYCSAECTAQATPLAATAYYNSAKALLTNKQYRESVTAFEVIEARFQQSPEAQQMHADMSKALLGKGKQDRDIVCENAIPTYQELAKKFADTPEGQEAKDALSGPQSVIGYFTKGVPKTSDGYKSAQAFLVQNVTRDTPGNEVLLQLLIAPWGSVSEDGHFTVKAVKQGTYNLIWGLVRPDGTPYFMTGFSRQSPNQLYYVANVGPLCPFDFGNIDQAFYTNYTN</sequence>
<keyword evidence="2" id="KW-0472">Membrane</keyword>
<dbReference type="AlphaFoldDB" id="A0A5J4KPI6"/>
<dbReference type="SUPFAM" id="SSF48452">
    <property type="entry name" value="TPR-like"/>
    <property type="match status" value="1"/>
</dbReference>
<keyword evidence="2" id="KW-1133">Transmembrane helix</keyword>
<accession>A0A5J4KPI6</accession>
<evidence type="ECO:0000256" key="1">
    <source>
        <dbReference type="SAM" id="MobiDB-lite"/>
    </source>
</evidence>
<name>A0A5J4KPI6_9CHLR</name>
<comment type="caution">
    <text evidence="3">The sequence shown here is derived from an EMBL/GenBank/DDBJ whole genome shotgun (WGS) entry which is preliminary data.</text>
</comment>
<proteinExistence type="predicted"/>
<keyword evidence="4" id="KW-1185">Reference proteome</keyword>